<dbReference type="Pfam" id="PF13148">
    <property type="entry name" value="DUF3987"/>
    <property type="match status" value="1"/>
</dbReference>
<gene>
    <name evidence="1" type="ORF">E5353_17285</name>
</gene>
<organism evidence="1 2">
    <name type="scientific">Bacteroides caecimuris</name>
    <dbReference type="NCBI Taxonomy" id="1796613"/>
    <lineage>
        <taxon>Bacteria</taxon>
        <taxon>Pseudomonadati</taxon>
        <taxon>Bacteroidota</taxon>
        <taxon>Bacteroidia</taxon>
        <taxon>Bacteroidales</taxon>
        <taxon>Bacteroidaceae</taxon>
        <taxon>Bacteroides</taxon>
    </lineage>
</organism>
<evidence type="ECO:0000313" key="2">
    <source>
        <dbReference type="Proteomes" id="UP000309566"/>
    </source>
</evidence>
<comment type="caution">
    <text evidence="1">The sequence shown here is derived from an EMBL/GenBank/DDBJ whole genome shotgun (WGS) entry which is preliminary data.</text>
</comment>
<protein>
    <submittedName>
        <fullName evidence="1">DUF3987 domain-containing protein</fullName>
    </submittedName>
</protein>
<accession>A0A4S2CCS4</accession>
<dbReference type="AlphaFoldDB" id="A0A4S2CCS4"/>
<sequence length="167" mass="18912">METTNHGNNRPIVAPPKQAILFFFFQQPVEQRILRHPKNQLIRRLKTNGKLGLIINASELDMISGAMKQKCGHHDDVFRAAFHHEPVSTDYKVDDQIICAEDPHLALSFTGTPNQLAFFIPSLANGLYSRFIILTAESRWKYRSAAPIRGKEDVSVSAMSLLLPFIR</sequence>
<name>A0A4S2CCS4_9BACE</name>
<proteinExistence type="predicted"/>
<evidence type="ECO:0000313" key="1">
    <source>
        <dbReference type="EMBL" id="TGY25641.1"/>
    </source>
</evidence>
<dbReference type="Proteomes" id="UP000309566">
    <property type="component" value="Unassembled WGS sequence"/>
</dbReference>
<reference evidence="1 2" key="1">
    <citation type="submission" date="2019-04" db="EMBL/GenBank/DDBJ databases">
        <title>Microbes associate with the intestines of laboratory mice.</title>
        <authorList>
            <person name="Navarre W."/>
            <person name="Wong E."/>
            <person name="Huang K."/>
            <person name="Tropini C."/>
            <person name="Ng K."/>
            <person name="Yu B."/>
        </authorList>
    </citation>
    <scope>NUCLEOTIDE SEQUENCE [LARGE SCALE GENOMIC DNA]</scope>
    <source>
        <strain evidence="1 2">NM63_1-25</strain>
    </source>
</reference>
<dbReference type="InterPro" id="IPR025048">
    <property type="entry name" value="DUF3987"/>
</dbReference>
<dbReference type="EMBL" id="SRYX01000105">
    <property type="protein sequence ID" value="TGY25641.1"/>
    <property type="molecule type" value="Genomic_DNA"/>
</dbReference>